<dbReference type="STRING" id="1774970.AUC70_03955"/>
<sequence>MRPHISMITLGVGDIADATAFYERLGFKRSSQSQEAVTFMQAGAVVLGLFGRDALKDDAKADGIWTGNGGTAIAMNCADEAQVDAMMAQAEAAGAHILKPAEKVFWGGYSGYFADPDGHAWEVAHNPFWPLDETGRVELPA</sequence>
<dbReference type="RefSeq" id="WP_069444244.1">
    <property type="nucleotide sequence ID" value="NZ_LPWE01000011.1"/>
</dbReference>
<dbReference type="InterPro" id="IPR037523">
    <property type="entry name" value="VOC_core"/>
</dbReference>
<dbReference type="PANTHER" id="PTHR36503">
    <property type="entry name" value="BLR2520 PROTEIN"/>
    <property type="match status" value="1"/>
</dbReference>
<dbReference type="InterPro" id="IPR029068">
    <property type="entry name" value="Glyas_Bleomycin-R_OHBP_Dase"/>
</dbReference>
<dbReference type="SUPFAM" id="SSF54593">
    <property type="entry name" value="Glyoxalase/Bleomycin resistance protein/Dihydroxybiphenyl dioxygenase"/>
    <property type="match status" value="1"/>
</dbReference>
<name>A0A1E3VN47_9HYPH</name>
<evidence type="ECO:0000313" key="3">
    <source>
        <dbReference type="Proteomes" id="UP000094172"/>
    </source>
</evidence>
<keyword evidence="3" id="KW-1185">Reference proteome</keyword>
<comment type="caution">
    <text evidence="2">The sequence shown here is derived from an EMBL/GenBank/DDBJ whole genome shotgun (WGS) entry which is preliminary data.</text>
</comment>
<reference evidence="2 3" key="1">
    <citation type="journal article" date="2016" name="Environ. Microbiol.">
        <title>New Methyloceanibacter diversity from North Sea sediments includes methanotroph containing solely the soluble methane monooxygenase.</title>
        <authorList>
            <person name="Vekeman B."/>
            <person name="Kerckhof F.M."/>
            <person name="Cremers G."/>
            <person name="de Vos P."/>
            <person name="Vandamme P."/>
            <person name="Boon N."/>
            <person name="Op den Camp H.J."/>
            <person name="Heylen K."/>
        </authorList>
    </citation>
    <scope>NUCLEOTIDE SEQUENCE [LARGE SCALE GENOMIC DNA]</scope>
    <source>
        <strain evidence="2 3">R-67176</strain>
    </source>
</reference>
<dbReference type="Proteomes" id="UP000094172">
    <property type="component" value="Unassembled WGS sequence"/>
</dbReference>
<gene>
    <name evidence="2" type="ORF">AUC70_03955</name>
</gene>
<protein>
    <submittedName>
        <fullName evidence="2">Glyoxalase</fullName>
    </submittedName>
</protein>
<dbReference type="CDD" id="cd07251">
    <property type="entry name" value="VOC_like"/>
    <property type="match status" value="1"/>
</dbReference>
<evidence type="ECO:0000313" key="2">
    <source>
        <dbReference type="EMBL" id="ODR94944.1"/>
    </source>
</evidence>
<organism evidence="2 3">
    <name type="scientific">Methyloceanibacter stevinii</name>
    <dbReference type="NCBI Taxonomy" id="1774970"/>
    <lineage>
        <taxon>Bacteria</taxon>
        <taxon>Pseudomonadati</taxon>
        <taxon>Pseudomonadota</taxon>
        <taxon>Alphaproteobacteria</taxon>
        <taxon>Hyphomicrobiales</taxon>
        <taxon>Hyphomicrobiaceae</taxon>
        <taxon>Methyloceanibacter</taxon>
    </lineage>
</organism>
<evidence type="ECO:0000259" key="1">
    <source>
        <dbReference type="PROSITE" id="PS51819"/>
    </source>
</evidence>
<dbReference type="AlphaFoldDB" id="A0A1E3VN47"/>
<feature type="domain" description="VOC" evidence="1">
    <location>
        <begin position="4"/>
        <end position="126"/>
    </location>
</feature>
<dbReference type="PANTHER" id="PTHR36503:SF1">
    <property type="entry name" value="BLR2520 PROTEIN"/>
    <property type="match status" value="1"/>
</dbReference>
<accession>A0A1E3VN47</accession>
<proteinExistence type="predicted"/>
<dbReference type="PROSITE" id="PS51819">
    <property type="entry name" value="VOC"/>
    <property type="match status" value="1"/>
</dbReference>
<dbReference type="InterPro" id="IPR004360">
    <property type="entry name" value="Glyas_Fos-R_dOase_dom"/>
</dbReference>
<dbReference type="Gene3D" id="3.10.180.10">
    <property type="entry name" value="2,3-Dihydroxybiphenyl 1,2-Dioxygenase, domain 1"/>
    <property type="match status" value="1"/>
</dbReference>
<dbReference type="Pfam" id="PF00903">
    <property type="entry name" value="Glyoxalase"/>
    <property type="match status" value="1"/>
</dbReference>
<dbReference type="EMBL" id="LPWE01000011">
    <property type="protein sequence ID" value="ODR94944.1"/>
    <property type="molecule type" value="Genomic_DNA"/>
</dbReference>